<dbReference type="Proteomes" id="UP001437256">
    <property type="component" value="Unassembled WGS sequence"/>
</dbReference>
<evidence type="ECO:0000313" key="2">
    <source>
        <dbReference type="Proteomes" id="UP001437256"/>
    </source>
</evidence>
<gene>
    <name evidence="1" type="ORF">AAF712_000383</name>
</gene>
<evidence type="ECO:0000313" key="1">
    <source>
        <dbReference type="EMBL" id="KAL0072620.1"/>
    </source>
</evidence>
<keyword evidence="2" id="KW-1185">Reference proteome</keyword>
<name>A0ABR3AGD8_9AGAR</name>
<proteinExistence type="predicted"/>
<sequence>MVQNSEIGTIRDSFYEDHAVYSEAADVSFDDGSTFTGYGDISRSEITFVPSALSGVSPQKKDSTYRRNARRPVAPVLKKNALLRTKKEEKDAEEESIAKLTQKAVISQPQIDFDCLVQTLRATRARIHEERPALPILEALEAKSERMRRNEKMSSMRQAPSALKREKFATATPDCGTNVSGETTHSSPVPERLEALAFGTSTTTCAYPQVGLNGPWCCSGRDALQAEAGF</sequence>
<dbReference type="EMBL" id="JBBXMP010000001">
    <property type="protein sequence ID" value="KAL0072620.1"/>
    <property type="molecule type" value="Genomic_DNA"/>
</dbReference>
<accession>A0ABR3AGD8</accession>
<organism evidence="1 2">
    <name type="scientific">Marasmius tenuissimus</name>
    <dbReference type="NCBI Taxonomy" id="585030"/>
    <lineage>
        <taxon>Eukaryota</taxon>
        <taxon>Fungi</taxon>
        <taxon>Dikarya</taxon>
        <taxon>Basidiomycota</taxon>
        <taxon>Agaricomycotina</taxon>
        <taxon>Agaricomycetes</taxon>
        <taxon>Agaricomycetidae</taxon>
        <taxon>Agaricales</taxon>
        <taxon>Marasmiineae</taxon>
        <taxon>Marasmiaceae</taxon>
        <taxon>Marasmius</taxon>
    </lineage>
</organism>
<reference evidence="1 2" key="1">
    <citation type="submission" date="2024-05" db="EMBL/GenBank/DDBJ databases">
        <title>A draft genome resource for the thread blight pathogen Marasmius tenuissimus strain MS-2.</title>
        <authorList>
            <person name="Yulfo-Soto G.E."/>
            <person name="Baruah I.K."/>
            <person name="Amoako-Attah I."/>
            <person name="Bukari Y."/>
            <person name="Meinhardt L.W."/>
            <person name="Bailey B.A."/>
            <person name="Cohen S.P."/>
        </authorList>
    </citation>
    <scope>NUCLEOTIDE SEQUENCE [LARGE SCALE GENOMIC DNA]</scope>
    <source>
        <strain evidence="1 2">MS-2</strain>
    </source>
</reference>
<protein>
    <submittedName>
        <fullName evidence="1">Uncharacterized protein</fullName>
    </submittedName>
</protein>
<comment type="caution">
    <text evidence="1">The sequence shown here is derived from an EMBL/GenBank/DDBJ whole genome shotgun (WGS) entry which is preliminary data.</text>
</comment>